<name>A0ACB5TEL4_AMBMO</name>
<dbReference type="EMBL" id="BSXS01007098">
    <property type="protein sequence ID" value="GME87310.1"/>
    <property type="molecule type" value="Genomic_DNA"/>
</dbReference>
<dbReference type="Proteomes" id="UP001165064">
    <property type="component" value="Unassembled WGS sequence"/>
</dbReference>
<reference evidence="1" key="1">
    <citation type="submission" date="2023-04" db="EMBL/GenBank/DDBJ databases">
        <title>Ambrosiozyma monospora NBRC 10751.</title>
        <authorList>
            <person name="Ichikawa N."/>
            <person name="Sato H."/>
            <person name="Tonouchi N."/>
        </authorList>
    </citation>
    <scope>NUCLEOTIDE SEQUENCE</scope>
    <source>
        <strain evidence="1">NBRC 10751</strain>
    </source>
</reference>
<sequence length="149" mass="16752">MKNSFNFFVYAKIFFPSEFIQFACKGKDPSAFALCTSTPNTNHQHQLTKVYSMRSDDNKARRKRQKVDLTGLDIGYSSSSSSSEESEDETPKPTENQHEEDKKSSLAQPKTTVQDQITPEDETQITEPGGNVEQHEPESDISNGTLNQN</sequence>
<gene>
    <name evidence="1" type="ORF">Amon02_000817600</name>
</gene>
<accession>A0ACB5TEL4</accession>
<protein>
    <submittedName>
        <fullName evidence="1">Unnamed protein product</fullName>
    </submittedName>
</protein>
<organism evidence="1 2">
    <name type="scientific">Ambrosiozyma monospora</name>
    <name type="common">Yeast</name>
    <name type="synonym">Endomycopsis monosporus</name>
    <dbReference type="NCBI Taxonomy" id="43982"/>
    <lineage>
        <taxon>Eukaryota</taxon>
        <taxon>Fungi</taxon>
        <taxon>Dikarya</taxon>
        <taxon>Ascomycota</taxon>
        <taxon>Saccharomycotina</taxon>
        <taxon>Pichiomycetes</taxon>
        <taxon>Pichiales</taxon>
        <taxon>Pichiaceae</taxon>
        <taxon>Ambrosiozyma</taxon>
    </lineage>
</organism>
<evidence type="ECO:0000313" key="1">
    <source>
        <dbReference type="EMBL" id="GME87310.1"/>
    </source>
</evidence>
<evidence type="ECO:0000313" key="2">
    <source>
        <dbReference type="Proteomes" id="UP001165064"/>
    </source>
</evidence>
<comment type="caution">
    <text evidence="1">The sequence shown here is derived from an EMBL/GenBank/DDBJ whole genome shotgun (WGS) entry which is preliminary data.</text>
</comment>
<proteinExistence type="predicted"/>
<keyword evidence="2" id="KW-1185">Reference proteome</keyword>